<keyword evidence="3" id="KW-1003">Cell membrane</keyword>
<evidence type="ECO:0000256" key="1">
    <source>
        <dbReference type="ARBA" id="ARBA00004236"/>
    </source>
</evidence>
<feature type="chain" id="PRO_5047493274" evidence="5">
    <location>
        <begin position="24"/>
        <end position="291"/>
    </location>
</feature>
<dbReference type="Pfam" id="PF04069">
    <property type="entry name" value="OpuAC"/>
    <property type="match status" value="1"/>
</dbReference>
<dbReference type="EMBL" id="JAUSTR010000001">
    <property type="protein sequence ID" value="MDQ0161459.1"/>
    <property type="molecule type" value="Genomic_DNA"/>
</dbReference>
<evidence type="ECO:0000256" key="2">
    <source>
        <dbReference type="ARBA" id="ARBA00022448"/>
    </source>
</evidence>
<name>A0ABT9VKH0_9BACI</name>
<evidence type="ECO:0000313" key="7">
    <source>
        <dbReference type="EMBL" id="MDQ0161459.1"/>
    </source>
</evidence>
<feature type="signal peptide" evidence="5">
    <location>
        <begin position="1"/>
        <end position="23"/>
    </location>
</feature>
<keyword evidence="5" id="KW-0732">Signal</keyword>
<feature type="domain" description="ABC-type glycine betaine transport system substrate-binding" evidence="6">
    <location>
        <begin position="36"/>
        <end position="280"/>
    </location>
</feature>
<organism evidence="7 8">
    <name type="scientific">Aeribacillus alveayuensis</name>
    <dbReference type="NCBI Taxonomy" id="279215"/>
    <lineage>
        <taxon>Bacteria</taxon>
        <taxon>Bacillati</taxon>
        <taxon>Bacillota</taxon>
        <taxon>Bacilli</taxon>
        <taxon>Bacillales</taxon>
        <taxon>Bacillaceae</taxon>
        <taxon>Aeribacillus</taxon>
    </lineage>
</organism>
<dbReference type="PANTHER" id="PTHR47737">
    <property type="entry name" value="GLYCINE BETAINE/PROLINE BETAINE TRANSPORT SYSTEM PERMEASE PROTEIN PROW"/>
    <property type="match status" value="1"/>
</dbReference>
<evidence type="ECO:0000259" key="6">
    <source>
        <dbReference type="Pfam" id="PF04069"/>
    </source>
</evidence>
<evidence type="ECO:0000256" key="3">
    <source>
        <dbReference type="ARBA" id="ARBA00022475"/>
    </source>
</evidence>
<comment type="caution">
    <text evidence="7">The sequence shown here is derived from an EMBL/GenBank/DDBJ whole genome shotgun (WGS) entry which is preliminary data.</text>
</comment>
<keyword evidence="2" id="KW-0813">Transport</keyword>
<dbReference type="PANTHER" id="PTHR47737:SF1">
    <property type="entry name" value="GLYCINE BETAINE_PROLINE BETAINE TRANSPORT SYSTEM PERMEASE PROTEIN PROW"/>
    <property type="match status" value="1"/>
</dbReference>
<reference evidence="7 8" key="1">
    <citation type="submission" date="2023-07" db="EMBL/GenBank/DDBJ databases">
        <title>Genomic Encyclopedia of Type Strains, Phase IV (KMG-IV): sequencing the most valuable type-strain genomes for metagenomic binning, comparative biology and taxonomic classification.</title>
        <authorList>
            <person name="Goeker M."/>
        </authorList>
    </citation>
    <scope>NUCLEOTIDE SEQUENCE [LARGE SCALE GENOMIC DNA]</scope>
    <source>
        <strain evidence="7 8">DSM 19092</strain>
    </source>
</reference>
<accession>A0ABT9VKH0</accession>
<dbReference type="Gene3D" id="3.40.190.100">
    <property type="entry name" value="Glycine betaine-binding periplasmic protein, domain 2"/>
    <property type="match status" value="1"/>
</dbReference>
<dbReference type="SUPFAM" id="SSF53850">
    <property type="entry name" value="Periplasmic binding protein-like II"/>
    <property type="match status" value="1"/>
</dbReference>
<proteinExistence type="predicted"/>
<evidence type="ECO:0000313" key="8">
    <source>
        <dbReference type="Proteomes" id="UP001225646"/>
    </source>
</evidence>
<dbReference type="CDD" id="cd13639">
    <property type="entry name" value="PBP2_OpuAC_like"/>
    <property type="match status" value="1"/>
</dbReference>
<protein>
    <submittedName>
        <fullName evidence="7">Glycine betaine/proline transport system substrate-binding protein</fullName>
    </submittedName>
</protein>
<evidence type="ECO:0000256" key="4">
    <source>
        <dbReference type="ARBA" id="ARBA00023136"/>
    </source>
</evidence>
<evidence type="ECO:0000256" key="5">
    <source>
        <dbReference type="SAM" id="SignalP"/>
    </source>
</evidence>
<gene>
    <name evidence="7" type="ORF">J2S06_000529</name>
</gene>
<dbReference type="Proteomes" id="UP001225646">
    <property type="component" value="Unassembled WGS sequence"/>
</dbReference>
<dbReference type="PROSITE" id="PS51257">
    <property type="entry name" value="PROKAR_LIPOPROTEIN"/>
    <property type="match status" value="1"/>
</dbReference>
<sequence>MKKKWMFALLTIVLGLILGACQGAKEDENKGGDEKKELKFGINAWAENIAVSNMWKILLEEKGYEVELKELEKAAVWTGVAQKDIDIAPEAWLPFTDAPFWDQYKDNVVKGDAWYKGTGLGIAVPKYMENVNSLEDLNKWKEELNGKIYGIEPGTSLMNLSEKMLEEYQLEYELVPSSEAAMLSQLKESMNNEKPIAITMWNPHWAFSAFDIKYLEDPKEVYGKPDDIFYLTRKGFEEDFPKVKEWFDNWDMNDDQLGSLMKLIEDAGDPVGGAKQWIEENRDLVDSWMTE</sequence>
<dbReference type="Gene3D" id="3.40.190.10">
    <property type="entry name" value="Periplasmic binding protein-like II"/>
    <property type="match status" value="1"/>
</dbReference>
<comment type="subcellular location">
    <subcellularLocation>
        <location evidence="1">Cell membrane</location>
    </subcellularLocation>
</comment>
<dbReference type="RefSeq" id="WP_419151200.1">
    <property type="nucleotide sequence ID" value="NZ_JAUSTR010000001.1"/>
</dbReference>
<keyword evidence="4" id="KW-0472">Membrane</keyword>
<keyword evidence="8" id="KW-1185">Reference proteome</keyword>
<dbReference type="InterPro" id="IPR007210">
    <property type="entry name" value="ABC_Gly_betaine_transp_sub-bd"/>
</dbReference>